<dbReference type="Proteomes" id="UP001560573">
    <property type="component" value="Unassembled WGS sequence"/>
</dbReference>
<dbReference type="RefSeq" id="WP_369332282.1">
    <property type="nucleotide sequence ID" value="NZ_JAULBC010000011.1"/>
</dbReference>
<proteinExistence type="predicted"/>
<dbReference type="InterPro" id="IPR011044">
    <property type="entry name" value="Quino_amine_DH_bsu"/>
</dbReference>
<dbReference type="SUPFAM" id="SSF50969">
    <property type="entry name" value="YVTN repeat-like/Quinoprotein amine dehydrogenase"/>
    <property type="match status" value="1"/>
</dbReference>
<dbReference type="EMBL" id="JAULBC010000011">
    <property type="protein sequence ID" value="MEX6690866.1"/>
    <property type="molecule type" value="Genomic_DNA"/>
</dbReference>
<evidence type="ECO:0000313" key="1">
    <source>
        <dbReference type="EMBL" id="MEX6690866.1"/>
    </source>
</evidence>
<sequence>MSFKYSLDKMFDFDQKWNTLPGKGANYCVPTSMCNIMGFLSKNGYESLWRKIPGIQPKFADLNIINNLAIMGDYMETDPDKGTSHNKAIDGLEDFMDGKYTGLIYTRTSADDAIFLRNLKDHLSLKRLMAVGVGRYTQVGENAILYHRSGGHCITVVGLQTNASNATLIYHDPNSGDSDLHKQSSVMPVSSNLRETAIMVDGYYRQGIQLTSITSGFRMMDSYTVLAPLIMLYFDDITTSLNLVQGADWTNAKQTVSRVDTKAVGKIKDLIFNAENTAAYVISENKSGIWKLDLVTMKLTQVNASIHPSRLIASENNYKIFASVNSKIFSLEDEKNLTEVADLGVVPDALTYNFKKKQLIAVAAGVGKLLTIDASRKVVSMELTSGINSDYVNATINPKSGALYLSKNNSYDFVRISLNGNAIKSIAHEELEKKAPVSKMHMNNKGVFAVSQQGKLKFYNDKGIAVSVKDWDDASTGNIFKLSRGFNVLSPSLMEREEWKYQ</sequence>
<accession>A0ABV3ZLU3</accession>
<reference evidence="1 2" key="1">
    <citation type="submission" date="2023-07" db="EMBL/GenBank/DDBJ databases">
        <authorList>
            <person name="Lian W.-H."/>
        </authorList>
    </citation>
    <scope>NUCLEOTIDE SEQUENCE [LARGE SCALE GENOMIC DNA]</scope>
    <source>
        <strain evidence="1 2">SYSU DXS3180</strain>
    </source>
</reference>
<protein>
    <recommendedName>
        <fullName evidence="3">Peptidase C39-like domain-containing protein</fullName>
    </recommendedName>
</protein>
<gene>
    <name evidence="1" type="ORF">QTN47_25380</name>
</gene>
<organism evidence="1 2">
    <name type="scientific">Danxiaibacter flavus</name>
    <dbReference type="NCBI Taxonomy" id="3049108"/>
    <lineage>
        <taxon>Bacteria</taxon>
        <taxon>Pseudomonadati</taxon>
        <taxon>Bacteroidota</taxon>
        <taxon>Chitinophagia</taxon>
        <taxon>Chitinophagales</taxon>
        <taxon>Chitinophagaceae</taxon>
        <taxon>Danxiaibacter</taxon>
    </lineage>
</organism>
<evidence type="ECO:0008006" key="3">
    <source>
        <dbReference type="Google" id="ProtNLM"/>
    </source>
</evidence>
<keyword evidence="2" id="KW-1185">Reference proteome</keyword>
<name>A0ABV3ZLU3_9BACT</name>
<evidence type="ECO:0000313" key="2">
    <source>
        <dbReference type="Proteomes" id="UP001560573"/>
    </source>
</evidence>
<comment type="caution">
    <text evidence="1">The sequence shown here is derived from an EMBL/GenBank/DDBJ whole genome shotgun (WGS) entry which is preliminary data.</text>
</comment>